<dbReference type="EMBL" id="JAPZBR010000001">
    <property type="protein sequence ID" value="KAJ5366925.1"/>
    <property type="molecule type" value="Genomic_DNA"/>
</dbReference>
<dbReference type="Proteomes" id="UP001148299">
    <property type="component" value="Unassembled WGS sequence"/>
</dbReference>
<evidence type="ECO:0000313" key="3">
    <source>
        <dbReference type="Proteomes" id="UP001148299"/>
    </source>
</evidence>
<dbReference type="InterPro" id="IPR024311">
    <property type="entry name" value="Lipocalin-like"/>
</dbReference>
<sequence length="243" mass="27446">METTRVGEKSLEFLRTRLLNAARKEAAALVAENFGSPGDIDRNFKSLFQAELGPHEMAANRTTLCNDNGNAYEMSGNNLSHGIYTKRAIDLSISIRDKLVGVWKVLEYSMLDKSNRNEKIHPWGPIFDGQIIFTPDGYINCLVEFTGQGQTSHGKDELWAGETAELEDSTRRFCSLCGKFFVEMTSIGPNLIYDLELSDYSGFRGQRFRMFVDFVKKDSQQFLITSLISDDSAMQTQETFCKV</sequence>
<comment type="caution">
    <text evidence="2">The sequence shown here is derived from an EMBL/GenBank/DDBJ whole genome shotgun (WGS) entry which is preliminary data.</text>
</comment>
<organism evidence="2 3">
    <name type="scientific">Penicillium brevicompactum</name>
    <dbReference type="NCBI Taxonomy" id="5074"/>
    <lineage>
        <taxon>Eukaryota</taxon>
        <taxon>Fungi</taxon>
        <taxon>Dikarya</taxon>
        <taxon>Ascomycota</taxon>
        <taxon>Pezizomycotina</taxon>
        <taxon>Eurotiomycetes</taxon>
        <taxon>Eurotiomycetidae</taxon>
        <taxon>Eurotiales</taxon>
        <taxon>Aspergillaceae</taxon>
        <taxon>Penicillium</taxon>
    </lineage>
</organism>
<dbReference type="Pfam" id="PF13924">
    <property type="entry name" value="Lipocalin_5"/>
    <property type="match status" value="1"/>
</dbReference>
<evidence type="ECO:0000259" key="1">
    <source>
        <dbReference type="Pfam" id="PF13924"/>
    </source>
</evidence>
<feature type="domain" description="Lipocalin-like" evidence="1">
    <location>
        <begin position="100"/>
        <end position="186"/>
    </location>
</feature>
<accession>A0A9W9V590</accession>
<reference evidence="2" key="1">
    <citation type="submission" date="2022-12" db="EMBL/GenBank/DDBJ databases">
        <authorList>
            <person name="Petersen C."/>
        </authorList>
    </citation>
    <scope>NUCLEOTIDE SEQUENCE</scope>
    <source>
        <strain evidence="2">IBT 35675</strain>
    </source>
</reference>
<name>A0A9W9V590_PENBR</name>
<keyword evidence="3" id="KW-1185">Reference proteome</keyword>
<protein>
    <recommendedName>
        <fullName evidence="1">Lipocalin-like domain-containing protein</fullName>
    </recommendedName>
</protein>
<reference evidence="2" key="2">
    <citation type="journal article" date="2023" name="IMA Fungus">
        <title>Comparative genomic study of the Penicillium genus elucidates a diverse pangenome and 15 lateral gene transfer events.</title>
        <authorList>
            <person name="Petersen C."/>
            <person name="Sorensen T."/>
            <person name="Nielsen M.R."/>
            <person name="Sondergaard T.E."/>
            <person name="Sorensen J.L."/>
            <person name="Fitzpatrick D.A."/>
            <person name="Frisvad J.C."/>
            <person name="Nielsen K.L."/>
        </authorList>
    </citation>
    <scope>NUCLEOTIDE SEQUENCE</scope>
    <source>
        <strain evidence="2">IBT 35675</strain>
    </source>
</reference>
<proteinExistence type="predicted"/>
<evidence type="ECO:0000313" key="2">
    <source>
        <dbReference type="EMBL" id="KAJ5366925.1"/>
    </source>
</evidence>
<dbReference type="AlphaFoldDB" id="A0A9W9V590"/>
<gene>
    <name evidence="2" type="ORF">N7541_000866</name>
</gene>